<feature type="non-terminal residue" evidence="1">
    <location>
        <position position="1"/>
    </location>
</feature>
<evidence type="ECO:0000313" key="2">
    <source>
        <dbReference type="Proteomes" id="UP001432027"/>
    </source>
</evidence>
<reference evidence="1" key="1">
    <citation type="submission" date="2023-10" db="EMBL/GenBank/DDBJ databases">
        <title>Genome assembly of Pristionchus species.</title>
        <authorList>
            <person name="Yoshida K."/>
            <person name="Sommer R.J."/>
        </authorList>
    </citation>
    <scope>NUCLEOTIDE SEQUENCE</scope>
    <source>
        <strain evidence="1">RS0144</strain>
    </source>
</reference>
<organism evidence="1 2">
    <name type="scientific">Pristionchus entomophagus</name>
    <dbReference type="NCBI Taxonomy" id="358040"/>
    <lineage>
        <taxon>Eukaryota</taxon>
        <taxon>Metazoa</taxon>
        <taxon>Ecdysozoa</taxon>
        <taxon>Nematoda</taxon>
        <taxon>Chromadorea</taxon>
        <taxon>Rhabditida</taxon>
        <taxon>Rhabditina</taxon>
        <taxon>Diplogasteromorpha</taxon>
        <taxon>Diplogasteroidea</taxon>
        <taxon>Neodiplogasteridae</taxon>
        <taxon>Pristionchus</taxon>
    </lineage>
</organism>
<dbReference type="AlphaFoldDB" id="A0AAV5TXB7"/>
<evidence type="ECO:0008006" key="3">
    <source>
        <dbReference type="Google" id="ProtNLM"/>
    </source>
</evidence>
<dbReference type="InterPro" id="IPR011009">
    <property type="entry name" value="Kinase-like_dom_sf"/>
</dbReference>
<dbReference type="Proteomes" id="UP001432027">
    <property type="component" value="Unassembled WGS sequence"/>
</dbReference>
<dbReference type="EMBL" id="BTSX01000005">
    <property type="protein sequence ID" value="GMS99190.1"/>
    <property type="molecule type" value="Genomic_DNA"/>
</dbReference>
<gene>
    <name evidence="1" type="ORF">PENTCL1PPCAC_21365</name>
</gene>
<sequence>SDPRIIPQPLEEIIPDRLFYCNCEKVHSNLNAEVFNARGLMSKLLELDPEERYSAEDALRHPYFKSFFMESEVNSSLSNGGFELELNETELTFEELKCLIFKEVKRFEFEN</sequence>
<accession>A0AAV5TXB7</accession>
<dbReference type="SUPFAM" id="SSF56112">
    <property type="entry name" value="Protein kinase-like (PK-like)"/>
    <property type="match status" value="1"/>
</dbReference>
<comment type="caution">
    <text evidence="1">The sequence shown here is derived from an EMBL/GenBank/DDBJ whole genome shotgun (WGS) entry which is preliminary data.</text>
</comment>
<evidence type="ECO:0000313" key="1">
    <source>
        <dbReference type="EMBL" id="GMS99190.1"/>
    </source>
</evidence>
<proteinExistence type="predicted"/>
<dbReference type="Gene3D" id="3.30.200.20">
    <property type="entry name" value="Phosphorylase Kinase, domain 1"/>
    <property type="match status" value="1"/>
</dbReference>
<protein>
    <recommendedName>
        <fullName evidence="3">Protein kinase</fullName>
    </recommendedName>
</protein>
<keyword evidence="2" id="KW-1185">Reference proteome</keyword>
<dbReference type="Gene3D" id="1.10.510.10">
    <property type="entry name" value="Transferase(Phosphotransferase) domain 1"/>
    <property type="match status" value="1"/>
</dbReference>
<name>A0AAV5TXB7_9BILA</name>